<reference evidence="1 2" key="1">
    <citation type="submission" date="2019-03" db="EMBL/GenBank/DDBJ databases">
        <title>First draft genome of Liparis tanakae, snailfish: a comprehensive survey of snailfish specific genes.</title>
        <authorList>
            <person name="Kim W."/>
            <person name="Song I."/>
            <person name="Jeong J.-H."/>
            <person name="Kim D."/>
            <person name="Kim S."/>
            <person name="Ryu S."/>
            <person name="Song J.Y."/>
            <person name="Lee S.K."/>
        </authorList>
    </citation>
    <scope>NUCLEOTIDE SEQUENCE [LARGE SCALE GENOMIC DNA]</scope>
    <source>
        <tissue evidence="1">Muscle</tissue>
    </source>
</reference>
<evidence type="ECO:0000313" key="1">
    <source>
        <dbReference type="EMBL" id="TNN57596.1"/>
    </source>
</evidence>
<comment type="caution">
    <text evidence="1">The sequence shown here is derived from an EMBL/GenBank/DDBJ whole genome shotgun (WGS) entry which is preliminary data.</text>
</comment>
<organism evidence="1 2">
    <name type="scientific">Liparis tanakae</name>
    <name type="common">Tanaka's snailfish</name>
    <dbReference type="NCBI Taxonomy" id="230148"/>
    <lineage>
        <taxon>Eukaryota</taxon>
        <taxon>Metazoa</taxon>
        <taxon>Chordata</taxon>
        <taxon>Craniata</taxon>
        <taxon>Vertebrata</taxon>
        <taxon>Euteleostomi</taxon>
        <taxon>Actinopterygii</taxon>
        <taxon>Neopterygii</taxon>
        <taxon>Teleostei</taxon>
        <taxon>Neoteleostei</taxon>
        <taxon>Acanthomorphata</taxon>
        <taxon>Eupercaria</taxon>
        <taxon>Perciformes</taxon>
        <taxon>Cottioidei</taxon>
        <taxon>Cottales</taxon>
        <taxon>Liparidae</taxon>
        <taxon>Liparis</taxon>
    </lineage>
</organism>
<sequence>MAHRRMMAVSKTNTEAELESHLIIERAKTMTQNIEIRNMSEAIKVKEEGTAYLVEATTETRKSSKALKERASICRRLPPRRLWITSQRSHAKLEMQDKENKDLIVAIKNTLEDKLKR</sequence>
<dbReference type="EMBL" id="SRLO01000401">
    <property type="protein sequence ID" value="TNN57596.1"/>
    <property type="molecule type" value="Genomic_DNA"/>
</dbReference>
<dbReference type="AlphaFoldDB" id="A0A4Z2GVN9"/>
<name>A0A4Z2GVN9_9TELE</name>
<accession>A0A4Z2GVN9</accession>
<protein>
    <submittedName>
        <fullName evidence="1">Uncharacterized protein</fullName>
    </submittedName>
</protein>
<keyword evidence="2" id="KW-1185">Reference proteome</keyword>
<dbReference type="Proteomes" id="UP000314294">
    <property type="component" value="Unassembled WGS sequence"/>
</dbReference>
<proteinExistence type="predicted"/>
<evidence type="ECO:0000313" key="2">
    <source>
        <dbReference type="Proteomes" id="UP000314294"/>
    </source>
</evidence>
<gene>
    <name evidence="1" type="ORF">EYF80_032198</name>
</gene>